<evidence type="ECO:0000259" key="1">
    <source>
        <dbReference type="Pfam" id="PF12550"/>
    </source>
</evidence>
<accession>A0AAN6PR77</accession>
<dbReference type="Proteomes" id="UP001305647">
    <property type="component" value="Unassembled WGS sequence"/>
</dbReference>
<dbReference type="InterPro" id="IPR022210">
    <property type="entry name" value="TF_GCR1-like"/>
</dbReference>
<evidence type="ECO:0000313" key="3">
    <source>
        <dbReference type="Proteomes" id="UP001305647"/>
    </source>
</evidence>
<dbReference type="EMBL" id="MU863714">
    <property type="protein sequence ID" value="KAK4096437.1"/>
    <property type="molecule type" value="Genomic_DNA"/>
</dbReference>
<dbReference type="GO" id="GO:0000981">
    <property type="term" value="F:DNA-binding transcription factor activity, RNA polymerase II-specific"/>
    <property type="evidence" value="ECO:0007669"/>
    <property type="project" value="TreeGrafter"/>
</dbReference>
<dbReference type="AlphaFoldDB" id="A0AAN6PR77"/>
<dbReference type="GO" id="GO:0000978">
    <property type="term" value="F:RNA polymerase II cis-regulatory region sequence-specific DNA binding"/>
    <property type="evidence" value="ECO:0007669"/>
    <property type="project" value="TreeGrafter"/>
</dbReference>
<proteinExistence type="predicted"/>
<reference evidence="2" key="1">
    <citation type="journal article" date="2023" name="Mol. Phylogenet. Evol.">
        <title>Genome-scale phylogeny and comparative genomics of the fungal order Sordariales.</title>
        <authorList>
            <person name="Hensen N."/>
            <person name="Bonometti L."/>
            <person name="Westerberg I."/>
            <person name="Brannstrom I.O."/>
            <person name="Guillou S."/>
            <person name="Cros-Aarteil S."/>
            <person name="Calhoun S."/>
            <person name="Haridas S."/>
            <person name="Kuo A."/>
            <person name="Mondo S."/>
            <person name="Pangilinan J."/>
            <person name="Riley R."/>
            <person name="LaButti K."/>
            <person name="Andreopoulos B."/>
            <person name="Lipzen A."/>
            <person name="Chen C."/>
            <person name="Yan M."/>
            <person name="Daum C."/>
            <person name="Ng V."/>
            <person name="Clum A."/>
            <person name="Steindorff A."/>
            <person name="Ohm R.A."/>
            <person name="Martin F."/>
            <person name="Silar P."/>
            <person name="Natvig D.O."/>
            <person name="Lalanne C."/>
            <person name="Gautier V."/>
            <person name="Ament-Velasquez S.L."/>
            <person name="Kruys A."/>
            <person name="Hutchinson M.I."/>
            <person name="Powell A.J."/>
            <person name="Barry K."/>
            <person name="Miller A.N."/>
            <person name="Grigoriev I.V."/>
            <person name="Debuchy R."/>
            <person name="Gladieux P."/>
            <person name="Hiltunen Thoren M."/>
            <person name="Johannesson H."/>
        </authorList>
    </citation>
    <scope>NUCLEOTIDE SEQUENCE</scope>
    <source>
        <strain evidence="2">CBS 757.83</strain>
    </source>
</reference>
<evidence type="ECO:0000313" key="2">
    <source>
        <dbReference type="EMBL" id="KAK4096437.1"/>
    </source>
</evidence>
<dbReference type="InterPro" id="IPR052146">
    <property type="entry name" value="HOT1"/>
</dbReference>
<protein>
    <recommendedName>
        <fullName evidence="1">Transcription activator GCR1-like domain-containing protein</fullName>
    </recommendedName>
</protein>
<sequence>MPELHSLLESTGKAILHNSQQLTSQLARQLEEGIRDVQSSLDALLQGRTPITFTGYFGPGPSPGPSQVPGLVPGLDQPSLQAPAGPPIITGLPKAFTVQDVWKQWAEGFAGQPAIQGLEERWGARWRPGNAVKVQFCRRKVIWDALLGRIAQGKSEEEAIAELEVLRAGKSVNQLVDKLRQRRRRHRHSVE</sequence>
<dbReference type="PANTHER" id="PTHR37784:SF2">
    <property type="entry name" value="HIGH-OSMOLARITY-INDUCED TRANSCRIPTION PROTEIN 1"/>
    <property type="match status" value="1"/>
</dbReference>
<gene>
    <name evidence="2" type="ORF">N658DRAFT_480620</name>
</gene>
<dbReference type="GO" id="GO:0060963">
    <property type="term" value="P:positive regulation of ribosomal protein gene transcription by RNA polymerase II"/>
    <property type="evidence" value="ECO:0007669"/>
    <property type="project" value="TreeGrafter"/>
</dbReference>
<organism evidence="2 3">
    <name type="scientific">Parathielavia hyrcaniae</name>
    <dbReference type="NCBI Taxonomy" id="113614"/>
    <lineage>
        <taxon>Eukaryota</taxon>
        <taxon>Fungi</taxon>
        <taxon>Dikarya</taxon>
        <taxon>Ascomycota</taxon>
        <taxon>Pezizomycotina</taxon>
        <taxon>Sordariomycetes</taxon>
        <taxon>Sordariomycetidae</taxon>
        <taxon>Sordariales</taxon>
        <taxon>Chaetomiaceae</taxon>
        <taxon>Parathielavia</taxon>
    </lineage>
</organism>
<name>A0AAN6PR77_9PEZI</name>
<feature type="domain" description="Transcription activator GCR1-like" evidence="1">
    <location>
        <begin position="94"/>
        <end position="167"/>
    </location>
</feature>
<comment type="caution">
    <text evidence="2">The sequence shown here is derived from an EMBL/GenBank/DDBJ whole genome shotgun (WGS) entry which is preliminary data.</text>
</comment>
<dbReference type="PANTHER" id="PTHR37784">
    <property type="entry name" value="PROTEIN MSN1"/>
    <property type="match status" value="1"/>
</dbReference>
<dbReference type="Pfam" id="PF12550">
    <property type="entry name" value="GCR1_C"/>
    <property type="match status" value="1"/>
</dbReference>
<reference evidence="2" key="2">
    <citation type="submission" date="2023-05" db="EMBL/GenBank/DDBJ databases">
        <authorList>
            <consortium name="Lawrence Berkeley National Laboratory"/>
            <person name="Steindorff A."/>
            <person name="Hensen N."/>
            <person name="Bonometti L."/>
            <person name="Westerberg I."/>
            <person name="Brannstrom I.O."/>
            <person name="Guillou S."/>
            <person name="Cros-Aarteil S."/>
            <person name="Calhoun S."/>
            <person name="Haridas S."/>
            <person name="Kuo A."/>
            <person name="Mondo S."/>
            <person name="Pangilinan J."/>
            <person name="Riley R."/>
            <person name="Labutti K."/>
            <person name="Andreopoulos B."/>
            <person name="Lipzen A."/>
            <person name="Chen C."/>
            <person name="Yanf M."/>
            <person name="Daum C."/>
            <person name="Ng V."/>
            <person name="Clum A."/>
            <person name="Ohm R."/>
            <person name="Martin F."/>
            <person name="Silar P."/>
            <person name="Natvig D."/>
            <person name="Lalanne C."/>
            <person name="Gautier V."/>
            <person name="Ament-Velasquez S.L."/>
            <person name="Kruys A."/>
            <person name="Hutchinson M.I."/>
            <person name="Powell A.J."/>
            <person name="Barry K."/>
            <person name="Miller A.N."/>
            <person name="Grigoriev I.V."/>
            <person name="Debuchy R."/>
            <person name="Gladieux P."/>
            <person name="Thoren M.H."/>
            <person name="Johannesson H."/>
        </authorList>
    </citation>
    <scope>NUCLEOTIDE SEQUENCE</scope>
    <source>
        <strain evidence="2">CBS 757.83</strain>
    </source>
</reference>
<keyword evidence="3" id="KW-1185">Reference proteome</keyword>